<dbReference type="RefSeq" id="WP_160037387.1">
    <property type="nucleotide sequence ID" value="NZ_BORQ01000001.1"/>
</dbReference>
<keyword evidence="9" id="KW-1185">Reference proteome</keyword>
<proteinExistence type="predicted"/>
<keyword evidence="4 7" id="KW-1133">Transmembrane helix</keyword>
<evidence type="ECO:0000256" key="3">
    <source>
        <dbReference type="ARBA" id="ARBA00022692"/>
    </source>
</evidence>
<evidence type="ECO:0000256" key="2">
    <source>
        <dbReference type="ARBA" id="ARBA00022475"/>
    </source>
</evidence>
<comment type="subcellular location">
    <subcellularLocation>
        <location evidence="1">Cell membrane</location>
    </subcellularLocation>
</comment>
<dbReference type="EMBL" id="BORQ01000001">
    <property type="protein sequence ID" value="GIO29990.1"/>
    <property type="molecule type" value="Genomic_DNA"/>
</dbReference>
<evidence type="ECO:0000313" key="9">
    <source>
        <dbReference type="Proteomes" id="UP000679779"/>
    </source>
</evidence>
<feature type="region of interest" description="Disordered" evidence="6">
    <location>
        <begin position="160"/>
        <end position="179"/>
    </location>
</feature>
<reference evidence="8" key="1">
    <citation type="submission" date="2021-03" db="EMBL/GenBank/DDBJ databases">
        <title>Antimicrobial resistance genes in bacteria isolated from Japanese honey, and their potential for conferring macrolide and lincosamide resistance in the American foulbrood pathogen Paenibacillus larvae.</title>
        <authorList>
            <person name="Okamoto M."/>
            <person name="Kumagai M."/>
            <person name="Kanamori H."/>
            <person name="Takamatsu D."/>
        </authorList>
    </citation>
    <scope>NUCLEOTIDE SEQUENCE</scope>
    <source>
        <strain evidence="8">J2TS6</strain>
    </source>
</reference>
<evidence type="ECO:0000256" key="4">
    <source>
        <dbReference type="ARBA" id="ARBA00022989"/>
    </source>
</evidence>
<dbReference type="Proteomes" id="UP000679779">
    <property type="component" value="Unassembled WGS sequence"/>
</dbReference>
<sequence length="179" mass="20147">MLIAADIDTPQSPGNYALNLMYVIFVLAVIVVLIILLIRFLGRKNKTWFTSRAVRTLGAVGLGPNKSLQIIEIGSSLYLVGVGEDIRLVDKITDPEEVKLIMEAFEQEASARPGAISPMLEKLASRIRKQGTLSEDITLEDSSSFHEVFDEKLRKMSNRKEKMEELLREDNTTDRLRDP</sequence>
<dbReference type="GO" id="GO:0044781">
    <property type="term" value="P:bacterial-type flagellum organization"/>
    <property type="evidence" value="ECO:0007669"/>
    <property type="project" value="InterPro"/>
</dbReference>
<gene>
    <name evidence="8" type="ORF">J2TS6_11310</name>
</gene>
<dbReference type="Pfam" id="PF04347">
    <property type="entry name" value="FliO"/>
    <property type="match status" value="1"/>
</dbReference>
<organism evidence="8 9">
    <name type="scientific">Paenibacillus albilobatus</name>
    <dbReference type="NCBI Taxonomy" id="2716884"/>
    <lineage>
        <taxon>Bacteria</taxon>
        <taxon>Bacillati</taxon>
        <taxon>Bacillota</taxon>
        <taxon>Bacilli</taxon>
        <taxon>Bacillales</taxon>
        <taxon>Paenibacillaceae</taxon>
        <taxon>Paenibacillus</taxon>
    </lineage>
</organism>
<evidence type="ECO:0000256" key="5">
    <source>
        <dbReference type="ARBA" id="ARBA00023136"/>
    </source>
</evidence>
<evidence type="ECO:0000313" key="8">
    <source>
        <dbReference type="EMBL" id="GIO29990.1"/>
    </source>
</evidence>
<dbReference type="AlphaFoldDB" id="A0A919XG93"/>
<protein>
    <recommendedName>
        <fullName evidence="10">Flagellar protein</fullName>
    </recommendedName>
</protein>
<keyword evidence="5 7" id="KW-0472">Membrane</keyword>
<comment type="caution">
    <text evidence="8">The sequence shown here is derived from an EMBL/GenBank/DDBJ whole genome shotgun (WGS) entry which is preliminary data.</text>
</comment>
<keyword evidence="2" id="KW-1003">Cell membrane</keyword>
<dbReference type="GO" id="GO:0016020">
    <property type="term" value="C:membrane"/>
    <property type="evidence" value="ECO:0007669"/>
    <property type="project" value="InterPro"/>
</dbReference>
<feature type="transmembrane region" description="Helical" evidence="7">
    <location>
        <begin position="20"/>
        <end position="42"/>
    </location>
</feature>
<dbReference type="InterPro" id="IPR022781">
    <property type="entry name" value="Flagellar_biosynth_FliO"/>
</dbReference>
<name>A0A919XG93_9BACL</name>
<evidence type="ECO:0000256" key="1">
    <source>
        <dbReference type="ARBA" id="ARBA00004236"/>
    </source>
</evidence>
<accession>A0A919XG93</accession>
<evidence type="ECO:0008006" key="10">
    <source>
        <dbReference type="Google" id="ProtNLM"/>
    </source>
</evidence>
<evidence type="ECO:0000256" key="6">
    <source>
        <dbReference type="SAM" id="MobiDB-lite"/>
    </source>
</evidence>
<evidence type="ECO:0000256" key="7">
    <source>
        <dbReference type="SAM" id="Phobius"/>
    </source>
</evidence>
<keyword evidence="3 7" id="KW-0812">Transmembrane</keyword>